<protein>
    <submittedName>
        <fullName evidence="10">Uncharacterized protein</fullName>
    </submittedName>
</protein>
<comment type="subcellular location">
    <subcellularLocation>
        <location evidence="2">Membrane</location>
        <topology evidence="2">Peripheral membrane protein</topology>
    </subcellularLocation>
</comment>
<evidence type="ECO:0000313" key="10">
    <source>
        <dbReference type="EMBL" id="OHA05842.1"/>
    </source>
</evidence>
<keyword evidence="8" id="KW-0139">CF(1)</keyword>
<proteinExistence type="inferred from homology"/>
<keyword evidence="5" id="KW-0375">Hydrogen ion transport</keyword>
<accession>A0A1G2L4Z7</accession>
<dbReference type="Gene3D" id="3.40.1380.10">
    <property type="match status" value="1"/>
</dbReference>
<evidence type="ECO:0000256" key="3">
    <source>
        <dbReference type="ARBA" id="ARBA00007681"/>
    </source>
</evidence>
<evidence type="ECO:0000256" key="9">
    <source>
        <dbReference type="ARBA" id="ARBA00023310"/>
    </source>
</evidence>
<dbReference type="GO" id="GO:0045259">
    <property type="term" value="C:proton-transporting ATP synthase complex"/>
    <property type="evidence" value="ECO:0007669"/>
    <property type="project" value="UniProtKB-KW"/>
</dbReference>
<name>A0A1G2L4Z7_9BACT</name>
<comment type="similarity">
    <text evidence="3">Belongs to the ATPase gamma chain family.</text>
</comment>
<dbReference type="InterPro" id="IPR035968">
    <property type="entry name" value="ATP_synth_F1_ATPase_gsu"/>
</dbReference>
<gene>
    <name evidence="10" type="ORF">A2934_04945</name>
</gene>
<dbReference type="Pfam" id="PF00231">
    <property type="entry name" value="ATP-synt"/>
    <property type="match status" value="1"/>
</dbReference>
<organism evidence="10 11">
    <name type="scientific">Candidatus Sungbacteria bacterium RIFCSPLOWO2_01_FULL_47_10</name>
    <dbReference type="NCBI Taxonomy" id="1802276"/>
    <lineage>
        <taxon>Bacteria</taxon>
        <taxon>Candidatus Sungiibacteriota</taxon>
    </lineage>
</organism>
<dbReference type="InterPro" id="IPR000131">
    <property type="entry name" value="ATP_synth_F1_gsu"/>
</dbReference>
<evidence type="ECO:0000313" key="11">
    <source>
        <dbReference type="Proteomes" id="UP000177982"/>
    </source>
</evidence>
<comment type="function">
    <text evidence="1">Produces ATP from ADP in the presence of a proton gradient across the membrane. The gamma chain is believed to be important in regulating ATPase activity and the flow of protons through the CF(0) complex.</text>
</comment>
<evidence type="ECO:0000256" key="5">
    <source>
        <dbReference type="ARBA" id="ARBA00022781"/>
    </source>
</evidence>
<keyword evidence="9" id="KW-0066">ATP synthesis</keyword>
<dbReference type="AlphaFoldDB" id="A0A1G2L4Z7"/>
<dbReference type="GO" id="GO:0046933">
    <property type="term" value="F:proton-transporting ATP synthase activity, rotational mechanism"/>
    <property type="evidence" value="ECO:0007669"/>
    <property type="project" value="InterPro"/>
</dbReference>
<evidence type="ECO:0000256" key="1">
    <source>
        <dbReference type="ARBA" id="ARBA00003456"/>
    </source>
</evidence>
<keyword evidence="4" id="KW-0813">Transport</keyword>
<keyword evidence="6" id="KW-0406">Ion transport</keyword>
<evidence type="ECO:0000256" key="8">
    <source>
        <dbReference type="ARBA" id="ARBA00023196"/>
    </source>
</evidence>
<evidence type="ECO:0000256" key="7">
    <source>
        <dbReference type="ARBA" id="ARBA00023136"/>
    </source>
</evidence>
<keyword evidence="7" id="KW-0472">Membrane</keyword>
<evidence type="ECO:0000256" key="6">
    <source>
        <dbReference type="ARBA" id="ARBA00023065"/>
    </source>
</evidence>
<dbReference type="EMBL" id="MHQO01000042">
    <property type="protein sequence ID" value="OHA05842.1"/>
    <property type="molecule type" value="Genomic_DNA"/>
</dbReference>
<dbReference type="SUPFAM" id="SSF52943">
    <property type="entry name" value="ATP synthase (F1-ATPase), gamma subunit"/>
    <property type="match status" value="1"/>
</dbReference>
<sequence>MASLKILREEIQRTAILNEVMGTLEKIAGFERVKSQNFYTKIQEYENELNNLLKGFLPITVFPAQPRKNPSLLLLCFGPELGLTGSFGERTAEFLLSEAAAYKPANIIAVGHELEIVLRDKKVPYKIEYILAEGIRNSAEILETVVERVMRGLEKREFKEIVVASSRYRALGEYDFASAPIYKMRARVNGGARLAGEYVFIEPSLKKIIRRYLALLLKAHFSKPWHDVRLIEASLRLLETNRAKENAREVVGKLRRTFTRALRGKITRNINELFTGKEAFERRKRGAKTFFEYKI</sequence>
<dbReference type="Proteomes" id="UP000177982">
    <property type="component" value="Unassembled WGS sequence"/>
</dbReference>
<evidence type="ECO:0000256" key="4">
    <source>
        <dbReference type="ARBA" id="ARBA00022448"/>
    </source>
</evidence>
<evidence type="ECO:0000256" key="2">
    <source>
        <dbReference type="ARBA" id="ARBA00004170"/>
    </source>
</evidence>
<dbReference type="Gene3D" id="1.10.287.80">
    <property type="entry name" value="ATP synthase, gamma subunit, helix hairpin domain"/>
    <property type="match status" value="1"/>
</dbReference>
<comment type="caution">
    <text evidence="10">The sequence shown here is derived from an EMBL/GenBank/DDBJ whole genome shotgun (WGS) entry which is preliminary data.</text>
</comment>
<reference evidence="10 11" key="1">
    <citation type="journal article" date="2016" name="Nat. Commun.">
        <title>Thousands of microbial genomes shed light on interconnected biogeochemical processes in an aquifer system.</title>
        <authorList>
            <person name="Anantharaman K."/>
            <person name="Brown C.T."/>
            <person name="Hug L.A."/>
            <person name="Sharon I."/>
            <person name="Castelle C.J."/>
            <person name="Probst A.J."/>
            <person name="Thomas B.C."/>
            <person name="Singh A."/>
            <person name="Wilkins M.J."/>
            <person name="Karaoz U."/>
            <person name="Brodie E.L."/>
            <person name="Williams K.H."/>
            <person name="Hubbard S.S."/>
            <person name="Banfield J.F."/>
        </authorList>
    </citation>
    <scope>NUCLEOTIDE SEQUENCE [LARGE SCALE GENOMIC DNA]</scope>
</reference>